<evidence type="ECO:0000313" key="8">
    <source>
        <dbReference type="EMBL" id="ABC22898.1"/>
    </source>
</evidence>
<evidence type="ECO:0000256" key="6">
    <source>
        <dbReference type="SAM" id="Phobius"/>
    </source>
</evidence>
<feature type="transmembrane region" description="Helical" evidence="6">
    <location>
        <begin position="21"/>
        <end position="43"/>
    </location>
</feature>
<protein>
    <recommendedName>
        <fullName evidence="7">Translocation and assembly module TamB C-terminal domain-containing protein</fullName>
    </recommendedName>
</protein>
<evidence type="ECO:0000256" key="5">
    <source>
        <dbReference type="SAM" id="MobiDB-lite"/>
    </source>
</evidence>
<accession>Q2RSJ7</accession>
<dbReference type="PANTHER" id="PTHR36985">
    <property type="entry name" value="TRANSLOCATION AND ASSEMBLY MODULE SUBUNIT TAMB"/>
    <property type="match status" value="1"/>
</dbReference>
<gene>
    <name evidence="8" type="ordered locus">Rru_A2098</name>
</gene>
<feature type="region of interest" description="Disordered" evidence="5">
    <location>
        <begin position="858"/>
        <end position="884"/>
    </location>
</feature>
<keyword evidence="2 6" id="KW-0812">Transmembrane</keyword>
<dbReference type="InterPro" id="IPR007452">
    <property type="entry name" value="TamB_C"/>
</dbReference>
<evidence type="ECO:0000256" key="1">
    <source>
        <dbReference type="ARBA" id="ARBA00004167"/>
    </source>
</evidence>
<proteinExistence type="predicted"/>
<dbReference type="KEGG" id="rru:Rru_A2098"/>
<comment type="subcellular location">
    <subcellularLocation>
        <location evidence="1">Membrane</location>
        <topology evidence="1">Single-pass membrane protein</topology>
    </subcellularLocation>
</comment>
<reference evidence="8 9" key="1">
    <citation type="journal article" date="2011" name="Stand. Genomic Sci.">
        <title>Complete genome sequence of Rhodospirillum rubrum type strain (S1).</title>
        <authorList>
            <person name="Munk A.C."/>
            <person name="Copeland A."/>
            <person name="Lucas S."/>
            <person name="Lapidus A."/>
            <person name="Del Rio T.G."/>
            <person name="Barry K."/>
            <person name="Detter J.C."/>
            <person name="Hammon N."/>
            <person name="Israni S."/>
            <person name="Pitluck S."/>
            <person name="Brettin T."/>
            <person name="Bruce D."/>
            <person name="Han C."/>
            <person name="Tapia R."/>
            <person name="Gilna P."/>
            <person name="Schmutz J."/>
            <person name="Larimer F."/>
            <person name="Land M."/>
            <person name="Kyrpides N.C."/>
            <person name="Mavromatis K."/>
            <person name="Richardson P."/>
            <person name="Rohde M."/>
            <person name="Goker M."/>
            <person name="Klenk H.P."/>
            <person name="Zhang Y."/>
            <person name="Roberts G.P."/>
            <person name="Reslewic S."/>
            <person name="Schwartz D.C."/>
        </authorList>
    </citation>
    <scope>NUCLEOTIDE SEQUENCE [LARGE SCALE GENOMIC DNA]</scope>
    <source>
        <strain evidence="9">ATCC 11170 / ATH 1.1.1 / DSM 467 / LMG 4362 / NCIMB 8255 / S1</strain>
    </source>
</reference>
<dbReference type="GO" id="GO:0009306">
    <property type="term" value="P:protein secretion"/>
    <property type="evidence" value="ECO:0007669"/>
    <property type="project" value="InterPro"/>
</dbReference>
<dbReference type="eggNOG" id="COG2911">
    <property type="taxonomic scope" value="Bacteria"/>
</dbReference>
<dbReference type="RefSeq" id="WP_011389851.1">
    <property type="nucleotide sequence ID" value="NC_007643.1"/>
</dbReference>
<dbReference type="EMBL" id="CP000230">
    <property type="protein sequence ID" value="ABC22898.1"/>
    <property type="molecule type" value="Genomic_DNA"/>
</dbReference>
<feature type="compositionally biased region" description="Low complexity" evidence="5">
    <location>
        <begin position="858"/>
        <end position="872"/>
    </location>
</feature>
<organism evidence="8 9">
    <name type="scientific">Rhodospirillum rubrum (strain ATCC 11170 / ATH 1.1.1 / DSM 467 / LMG 4362 / NCIMB 8255 / S1)</name>
    <dbReference type="NCBI Taxonomy" id="269796"/>
    <lineage>
        <taxon>Bacteria</taxon>
        <taxon>Pseudomonadati</taxon>
        <taxon>Pseudomonadota</taxon>
        <taxon>Alphaproteobacteria</taxon>
        <taxon>Rhodospirillales</taxon>
        <taxon>Rhodospirillaceae</taxon>
        <taxon>Rhodospirillum</taxon>
    </lineage>
</organism>
<evidence type="ECO:0000256" key="2">
    <source>
        <dbReference type="ARBA" id="ARBA00022692"/>
    </source>
</evidence>
<keyword evidence="9" id="KW-1185">Reference proteome</keyword>
<dbReference type="GO" id="GO:0097347">
    <property type="term" value="C:TAM protein secretion complex"/>
    <property type="evidence" value="ECO:0007669"/>
    <property type="project" value="TreeGrafter"/>
</dbReference>
<dbReference type="PATRIC" id="fig|269796.9.peg.2188"/>
<sequence>MATTDPLPPPSQAPGAQLARGLAWGVSGLLALLVVIVGGLLALGQTDGGRSWLKETIESAVSAPDGLGLRIGALEGALPGQIILRDVALSDPQGVWLTLGRAEVLWSPLALLGGRLSVEALRTEGLAIARPPALPSSPEDPDAEGFDYRLLARLRIGELAVPDLSLGEALVGEAVRLALTGRLEPAGAAISGVWLTLDRTDGKPAHLGLVAEAGGAPLALSVDLAAHEPEGGIVARLLGLEERTALALDLKGQGPLADWRGRITLRAEDLLAVEGPLTLARDETGALAAGADLRFRPLAKAPPRLRAALAPEATVSLRARDDGNGGKALDHLGASGPGWTLTAQGAVGKEGALDLVLDGALHGAGALGGLVPDLGLGTARVSLRAGGSLEAPTARAEATINALDLPGAVTAKTLALTATAQPEGAKTALSITVGGEDLSLTAGGPALAAALGPSPSLAIKGLFDAEESRLTLSDLVLSGAAVGLGGTADLDLDGAQGGGLLVPAADLTLTLPDLAPLGDALGRPLAGRLDAHLLAEEVSLEPRRGRLRLEARGKDLAFGGGPADRVFGPAPGLIAGLSLGEDGAITLDSLALDAPGATLTGQGGLATDGTLDASLGASLSDLGAVLPGFSGSPSLEITASGPLADAALSLSLRADRLAGAGIEARALDLTLAMGGLGSEPAGVLEGSAKLGGQPVTLSLPFALKNDFAALELWQAELALGSARLGGDLAVDLETKLSEGALTLAVPSLAVLKAVGAPPMTGSLTAKATLDRAGGRQGAVVSLRAPQATLDSLAVGRLTLDMKLADALGKPTLKAEAGASGGAAGGVAWNRLSVKAEGALSDLALTLALDGSMARAVSAKAPPARSAQAPPAKLTKTPPVSGPRDPLSARLVARLAITEGTTKLRLTTLDASLRDRRLSLLAPATLTMAGEDMILDRLRLSLAGGELQASGSRRGGAVKATLDARAIPLALADLVAPDLGLEGRLDGRVSLSGSASRPTGEAAITLSRLKTKAVPDRALEVRLDATLGARSLDGTLSVAGFAGQPLRATASLPRGAGLAIDRTKPLTARADWRGDVRALMDFTPLIDHRLSGATVIDILVTGSIDAPIVSGGVSLKNGAYENLSTGTVLREIALALRADGGRTVTIDLDARDGGKGRVSLKGRVLLVDLTRPIGRIDLDITQAVVVRRDDAVAEISADLAMVLAADQMTVSGTVTTGPVEIRLVGGGGPSIAELDVVEIGGKGQATSATQAVADREALRMAAQTPIPVLLDITVSLPRRVYVRGRGVDSEWEGKLNVGGTAAAPKVVGTITTLRGQADVLGRTFSLRKGEVRFDGGMPIDPLLDVVAANDTGEVVALVSVSGTASDPQIGFSSEPALPKDEVISQILFGKTSGELSAFEAIQLAEAASQLAGVGGGGGVIQSLRAMTGLDVLKLGEGATGGTTLEAGTYLRENVYIGVEQGLGLQDSAIEVQVELTPSINLESKVGATGASEAGVFWKKDY</sequence>
<feature type="domain" description="Translocation and assembly module TamB C-terminal" evidence="7">
    <location>
        <begin position="1147"/>
        <end position="1500"/>
    </location>
</feature>
<dbReference type="EnsemblBacteria" id="ABC22898">
    <property type="protein sequence ID" value="ABC22898"/>
    <property type="gene ID" value="Rru_A2098"/>
</dbReference>
<dbReference type="HOGENOM" id="CLU_002202_0_0_5"/>
<keyword evidence="3 6" id="KW-1133">Transmembrane helix</keyword>
<name>Q2RSJ7_RHORT</name>
<dbReference type="STRING" id="269796.Rru_A2098"/>
<dbReference type="Pfam" id="PF04357">
    <property type="entry name" value="TamB"/>
    <property type="match status" value="1"/>
</dbReference>
<evidence type="ECO:0000313" key="9">
    <source>
        <dbReference type="Proteomes" id="UP000001929"/>
    </source>
</evidence>
<keyword evidence="4 6" id="KW-0472">Membrane</keyword>
<dbReference type="Proteomes" id="UP000001929">
    <property type="component" value="Chromosome"/>
</dbReference>
<evidence type="ECO:0000259" key="7">
    <source>
        <dbReference type="Pfam" id="PF04357"/>
    </source>
</evidence>
<evidence type="ECO:0000256" key="4">
    <source>
        <dbReference type="ARBA" id="ARBA00023136"/>
    </source>
</evidence>
<dbReference type="PhylomeDB" id="Q2RSJ7"/>
<dbReference type="GO" id="GO:0005886">
    <property type="term" value="C:plasma membrane"/>
    <property type="evidence" value="ECO:0007669"/>
    <property type="project" value="InterPro"/>
</dbReference>
<dbReference type="PANTHER" id="PTHR36985:SF1">
    <property type="entry name" value="TRANSLOCATION AND ASSEMBLY MODULE SUBUNIT TAMB"/>
    <property type="match status" value="1"/>
</dbReference>
<evidence type="ECO:0000256" key="3">
    <source>
        <dbReference type="ARBA" id="ARBA00022989"/>
    </source>
</evidence>